<name>A0AC61TNV5_9CAUD</name>
<dbReference type="EMBL" id="OK042080">
    <property type="protein sequence ID" value="UCS82776.1"/>
    <property type="molecule type" value="Genomic_DNA"/>
</dbReference>
<dbReference type="Proteomes" id="UP000828900">
    <property type="component" value="Segment"/>
</dbReference>
<proteinExistence type="predicted"/>
<keyword evidence="2" id="KW-1185">Reference proteome</keyword>
<accession>A0AC61TNV5</accession>
<sequence length="34" mass="3690">MHEVASTVAASTEEVSITEPKKTTRKSRKAADTE</sequence>
<gene>
    <name evidence="1" type="ORF">vBYenPRambo_033</name>
</gene>
<reference evidence="1" key="1">
    <citation type="submission" date="2021-09" db="EMBL/GenBank/DDBJ databases">
        <title>Properties of two broad host range phages and the first virulent siphovirus of Yersinia enterocolitica isolated from wild animals.</title>
        <authorList>
            <person name="Hammerl J.A."/>
            <person name="Hertwig S."/>
        </authorList>
    </citation>
    <scope>NUCLEOTIDE SEQUENCE</scope>
</reference>
<organism evidence="1 2">
    <name type="scientific">Yersinia phage vB_YenP_Rambo</name>
    <dbReference type="NCBI Taxonomy" id="2880894"/>
    <lineage>
        <taxon>Viruses</taxon>
        <taxon>Duplodnaviria</taxon>
        <taxon>Heunggongvirae</taxon>
        <taxon>Uroviricota</taxon>
        <taxon>Caudoviricetes</taxon>
        <taxon>Autographivirales</taxon>
        <taxon>Autotranscriptaviridae</taxon>
        <taxon>Studiervirinae</taxon>
        <taxon>Rambovirus</taxon>
        <taxon>Rambovirus rambo</taxon>
    </lineage>
</organism>
<evidence type="ECO:0000313" key="2">
    <source>
        <dbReference type="Proteomes" id="UP000828900"/>
    </source>
</evidence>
<evidence type="ECO:0000313" key="1">
    <source>
        <dbReference type="EMBL" id="UCS82776.1"/>
    </source>
</evidence>
<protein>
    <submittedName>
        <fullName evidence="1">Uncharacterized protein</fullName>
    </submittedName>
</protein>